<evidence type="ECO:0000256" key="3">
    <source>
        <dbReference type="ARBA" id="ARBA00022679"/>
    </source>
</evidence>
<evidence type="ECO:0000256" key="9">
    <source>
        <dbReference type="SAM" id="Phobius"/>
    </source>
</evidence>
<evidence type="ECO:0000256" key="4">
    <source>
        <dbReference type="ARBA" id="ARBA00022692"/>
    </source>
</evidence>
<evidence type="ECO:0000256" key="5">
    <source>
        <dbReference type="ARBA" id="ARBA00022989"/>
    </source>
</evidence>
<dbReference type="Gene3D" id="3.90.550.10">
    <property type="entry name" value="Spore Coat Polysaccharide Biosynthesis Protein SpsA, Chain A"/>
    <property type="match status" value="1"/>
</dbReference>
<evidence type="ECO:0000313" key="11">
    <source>
        <dbReference type="Proteomes" id="UP000185924"/>
    </source>
</evidence>
<dbReference type="SUPFAM" id="SSF53448">
    <property type="entry name" value="Nucleotide-diphospho-sugar transferases"/>
    <property type="match status" value="1"/>
</dbReference>
<dbReference type="Pfam" id="PF13641">
    <property type="entry name" value="Glyco_tranf_2_3"/>
    <property type="match status" value="1"/>
</dbReference>
<feature type="transmembrane region" description="Helical" evidence="9">
    <location>
        <begin position="433"/>
        <end position="455"/>
    </location>
</feature>
<keyword evidence="2" id="KW-0328">Glycosyltransferase</keyword>
<keyword evidence="8" id="KW-0961">Cell wall biogenesis/degradation</keyword>
<keyword evidence="6" id="KW-0333">Golgi apparatus</keyword>
<feature type="transmembrane region" description="Helical" evidence="9">
    <location>
        <begin position="309"/>
        <end position="330"/>
    </location>
</feature>
<dbReference type="CDD" id="cd06437">
    <property type="entry name" value="CESA_CaSu_A2"/>
    <property type="match status" value="1"/>
</dbReference>
<evidence type="ECO:0000256" key="8">
    <source>
        <dbReference type="ARBA" id="ARBA00023316"/>
    </source>
</evidence>
<keyword evidence="5 9" id="KW-1133">Transmembrane helix</keyword>
<name>A0A1N6ZBI6_9BACT</name>
<reference evidence="11" key="1">
    <citation type="submission" date="2017-01" db="EMBL/GenBank/DDBJ databases">
        <authorList>
            <person name="Varghese N."/>
            <person name="Submissions S."/>
        </authorList>
    </citation>
    <scope>NUCLEOTIDE SEQUENCE [LARGE SCALE GENOMIC DNA]</scope>
    <source>
        <strain evidence="11">DM9</strain>
    </source>
</reference>
<dbReference type="RefSeq" id="WP_076422605.1">
    <property type="nucleotide sequence ID" value="NZ_FTNM01000004.1"/>
</dbReference>
<evidence type="ECO:0000256" key="7">
    <source>
        <dbReference type="ARBA" id="ARBA00023136"/>
    </source>
</evidence>
<accession>A0A1N6ZBI6</accession>
<evidence type="ECO:0000256" key="6">
    <source>
        <dbReference type="ARBA" id="ARBA00023034"/>
    </source>
</evidence>
<dbReference type="PANTHER" id="PTHR32044:SF80">
    <property type="entry name" value="XYLOGLUCAN GLYCOSYLTRANSFERASE 2-RELATED"/>
    <property type="match status" value="1"/>
</dbReference>
<dbReference type="Proteomes" id="UP000185924">
    <property type="component" value="Unassembled WGS sequence"/>
</dbReference>
<dbReference type="GO" id="GO:0016757">
    <property type="term" value="F:glycosyltransferase activity"/>
    <property type="evidence" value="ECO:0007669"/>
    <property type="project" value="UniProtKB-KW"/>
</dbReference>
<dbReference type="GO" id="GO:0071555">
    <property type="term" value="P:cell wall organization"/>
    <property type="evidence" value="ECO:0007669"/>
    <property type="project" value="UniProtKB-KW"/>
</dbReference>
<keyword evidence="4 9" id="KW-0812">Transmembrane</keyword>
<feature type="transmembrane region" description="Helical" evidence="9">
    <location>
        <begin position="7"/>
        <end position="34"/>
    </location>
</feature>
<dbReference type="EMBL" id="FTNM01000004">
    <property type="protein sequence ID" value="SIR24174.1"/>
    <property type="molecule type" value="Genomic_DNA"/>
</dbReference>
<gene>
    <name evidence="10" type="ORF">SAMN05421545_2882</name>
</gene>
<protein>
    <submittedName>
        <fullName evidence="10">Glycosyltransferase, catalytic subunit of cellulose synthase and poly-beta-1,6-N-acetylglucosamine synthase</fullName>
    </submittedName>
</protein>
<dbReference type="STRING" id="1077936.SAMN05421545_2882"/>
<evidence type="ECO:0000256" key="1">
    <source>
        <dbReference type="ARBA" id="ARBA00004653"/>
    </source>
</evidence>
<comment type="subcellular location">
    <subcellularLocation>
        <location evidence="1">Golgi apparatus membrane</location>
        <topology evidence="1">Multi-pass membrane protein</topology>
    </subcellularLocation>
</comment>
<feature type="transmembrane region" description="Helical" evidence="9">
    <location>
        <begin position="467"/>
        <end position="487"/>
    </location>
</feature>
<dbReference type="PANTHER" id="PTHR32044">
    <property type="entry name" value="GLUCOMANNAN 4-BETA-MANNOSYLTRANSFERASE 9"/>
    <property type="match status" value="1"/>
</dbReference>
<dbReference type="AlphaFoldDB" id="A0A1N6ZBI6"/>
<feature type="transmembrane region" description="Helical" evidence="9">
    <location>
        <begin position="342"/>
        <end position="365"/>
    </location>
</feature>
<dbReference type="OrthoDB" id="9806824at2"/>
<keyword evidence="11" id="KW-1185">Reference proteome</keyword>
<keyword evidence="7 9" id="KW-0472">Membrane</keyword>
<dbReference type="InterPro" id="IPR029044">
    <property type="entry name" value="Nucleotide-diphossugar_trans"/>
</dbReference>
<keyword evidence="3 10" id="KW-0808">Transferase</keyword>
<evidence type="ECO:0000313" key="10">
    <source>
        <dbReference type="EMBL" id="SIR24174.1"/>
    </source>
</evidence>
<dbReference type="FunFam" id="3.90.550.10:FF:000057">
    <property type="entry name" value="Glycosyltransferase-like protein, family 2"/>
    <property type="match status" value="1"/>
</dbReference>
<proteinExistence type="predicted"/>
<organism evidence="10 11">
    <name type="scientific">Pontibacter lucknowensis</name>
    <dbReference type="NCBI Taxonomy" id="1077936"/>
    <lineage>
        <taxon>Bacteria</taxon>
        <taxon>Pseudomonadati</taxon>
        <taxon>Bacteroidota</taxon>
        <taxon>Cytophagia</taxon>
        <taxon>Cytophagales</taxon>
        <taxon>Hymenobacteraceae</taxon>
        <taxon>Pontibacter</taxon>
    </lineage>
</organism>
<sequence length="493" mass="55723">MTIPQLLLVAVYGLCLAFIFCYSLVQLHLTYLYWTRRKTIPAPGAIPDESYTWPAVTVQLPLYNERYVVERLIDAVAALDYPRHLLQIQLLDDSTDDTSELIRQKMAQHAGSGLQLEHVRRPDRSGYKAGALQYGLQQATGDFIAIFDADFVPQPDFLKRTIPAFDHGQVGVVQTRWGHLNQDYSLLTRLQAFGLDAHFTVEQVGRNSGGHFINFNGTAGVWRKSCIVDAGGWQSDTLTEDLDLSYRAQLRGWHFRYLQGVEAPAELPAAMGALKSQQYRWTKGAAETARKHLGKVLLAPMPFTTRLHAIFHLLNSSIFVCVLLTALLSIPMLYLKHSVPALELLFALGSLLIVSLLALLAFYWTSLYQQTGSVWHTTRRFIPEFFLFLSMSMGMSLHNTVAVLEGYLGRKTPFIRTPKHNLQHRHDSWRQHAYAITSLHPVTLLEGLLAIYFGYGILVAFRLQDYGLLPFHAMLMLGFGAVFVYSLNHSRRA</sequence>
<evidence type="ECO:0000256" key="2">
    <source>
        <dbReference type="ARBA" id="ARBA00022676"/>
    </source>
</evidence>